<dbReference type="PANTHER" id="PTHR46494:SF3">
    <property type="entry name" value="ZINC TRANSPORT PROTEIN ZNTB"/>
    <property type="match status" value="1"/>
</dbReference>
<keyword evidence="7" id="KW-0862">Zinc</keyword>
<dbReference type="GO" id="GO:0050897">
    <property type="term" value="F:cobalt ion binding"/>
    <property type="evidence" value="ECO:0007669"/>
    <property type="project" value="TreeGrafter"/>
</dbReference>
<evidence type="ECO:0000313" key="14">
    <source>
        <dbReference type="Proteomes" id="UP000663281"/>
    </source>
</evidence>
<keyword evidence="8 12" id="KW-1133">Transmembrane helix</keyword>
<name>A0A975AJM1_9GAMM</name>
<dbReference type="SUPFAM" id="SSF143865">
    <property type="entry name" value="CorA soluble domain-like"/>
    <property type="match status" value="1"/>
</dbReference>
<feature type="transmembrane region" description="Helical" evidence="12">
    <location>
        <begin position="295"/>
        <end position="316"/>
    </location>
</feature>
<dbReference type="GO" id="GO:0015095">
    <property type="term" value="F:magnesium ion transmembrane transporter activity"/>
    <property type="evidence" value="ECO:0007669"/>
    <property type="project" value="TreeGrafter"/>
</dbReference>
<evidence type="ECO:0000256" key="11">
    <source>
        <dbReference type="SAM" id="Coils"/>
    </source>
</evidence>
<keyword evidence="9" id="KW-0406">Ion transport</keyword>
<evidence type="ECO:0000256" key="9">
    <source>
        <dbReference type="ARBA" id="ARBA00023065"/>
    </source>
</evidence>
<evidence type="ECO:0000256" key="7">
    <source>
        <dbReference type="ARBA" id="ARBA00022833"/>
    </source>
</evidence>
<dbReference type="PANTHER" id="PTHR46494">
    <property type="entry name" value="CORA FAMILY METAL ION TRANSPORTER (EUROFUNG)"/>
    <property type="match status" value="1"/>
</dbReference>
<keyword evidence="11" id="KW-0175">Coiled coil</keyword>
<evidence type="ECO:0000256" key="1">
    <source>
        <dbReference type="ARBA" id="ARBA00004651"/>
    </source>
</evidence>
<evidence type="ECO:0000256" key="10">
    <source>
        <dbReference type="ARBA" id="ARBA00023136"/>
    </source>
</evidence>
<comment type="similarity">
    <text evidence="2">Belongs to the CorA metal ion transporter (MIT) (TC 1.A.35) family.</text>
</comment>
<reference evidence="13 14" key="1">
    <citation type="submission" date="2021-03" db="EMBL/GenBank/DDBJ databases">
        <title>Novel species identification of genus Shewanella.</title>
        <authorList>
            <person name="Liu G."/>
            <person name="Zhang Q."/>
        </authorList>
    </citation>
    <scope>NUCLEOTIDE SEQUENCE [LARGE SCALE GENOMIC DNA]</scope>
    <source>
        <strain evidence="13 14">FJAT-53726</strain>
    </source>
</reference>
<keyword evidence="4" id="KW-1003">Cell membrane</keyword>
<proteinExistence type="inferred from homology"/>
<dbReference type="RefSeq" id="WP_207324599.1">
    <property type="nucleotide sequence ID" value="NZ_CP071504.1"/>
</dbReference>
<keyword evidence="14" id="KW-1185">Reference proteome</keyword>
<dbReference type="EMBL" id="CP071504">
    <property type="protein sequence ID" value="QSX29442.1"/>
    <property type="molecule type" value="Genomic_DNA"/>
</dbReference>
<dbReference type="Gene3D" id="1.20.58.340">
    <property type="entry name" value="Magnesium transport protein CorA, transmembrane region"/>
    <property type="match status" value="2"/>
</dbReference>
<evidence type="ECO:0000256" key="6">
    <source>
        <dbReference type="ARBA" id="ARBA00022692"/>
    </source>
</evidence>
<evidence type="ECO:0000256" key="2">
    <source>
        <dbReference type="ARBA" id="ARBA00009765"/>
    </source>
</evidence>
<keyword evidence="3" id="KW-0813">Transport</keyword>
<dbReference type="Proteomes" id="UP000663281">
    <property type="component" value="Chromosome"/>
</dbReference>
<gene>
    <name evidence="13" type="ORF">JYB88_14705</name>
</gene>
<dbReference type="AlphaFoldDB" id="A0A975AJM1"/>
<dbReference type="Gene3D" id="3.30.460.20">
    <property type="entry name" value="CorA soluble domain-like"/>
    <property type="match status" value="1"/>
</dbReference>
<organism evidence="13 14">
    <name type="scientific">Shewanella cyperi</name>
    <dbReference type="NCBI Taxonomy" id="2814292"/>
    <lineage>
        <taxon>Bacteria</taxon>
        <taxon>Pseudomonadati</taxon>
        <taxon>Pseudomonadota</taxon>
        <taxon>Gammaproteobacteria</taxon>
        <taxon>Alteromonadales</taxon>
        <taxon>Shewanellaceae</taxon>
        <taxon>Shewanella</taxon>
    </lineage>
</organism>
<keyword evidence="5" id="KW-0997">Cell inner membrane</keyword>
<keyword evidence="6 12" id="KW-0812">Transmembrane</keyword>
<dbReference type="CDD" id="cd12833">
    <property type="entry name" value="ZntB-like_1"/>
    <property type="match status" value="1"/>
</dbReference>
<accession>A0A975AJM1</accession>
<comment type="subcellular location">
    <subcellularLocation>
        <location evidence="1">Cell membrane</location>
        <topology evidence="1">Multi-pass membrane protein</topology>
    </subcellularLocation>
</comment>
<dbReference type="Pfam" id="PF01544">
    <property type="entry name" value="CorA"/>
    <property type="match status" value="1"/>
</dbReference>
<dbReference type="KEGG" id="scyp:JYB88_14705"/>
<dbReference type="SUPFAM" id="SSF144083">
    <property type="entry name" value="Magnesium transport protein CorA, transmembrane region"/>
    <property type="match status" value="1"/>
</dbReference>
<dbReference type="InterPro" id="IPR045861">
    <property type="entry name" value="CorA_cytoplasmic_dom"/>
</dbReference>
<evidence type="ECO:0000256" key="5">
    <source>
        <dbReference type="ARBA" id="ARBA00022519"/>
    </source>
</evidence>
<keyword evidence="10 12" id="KW-0472">Membrane</keyword>
<evidence type="ECO:0000256" key="4">
    <source>
        <dbReference type="ARBA" id="ARBA00022475"/>
    </source>
</evidence>
<dbReference type="GO" id="GO:0000287">
    <property type="term" value="F:magnesium ion binding"/>
    <property type="evidence" value="ECO:0007669"/>
    <property type="project" value="TreeGrafter"/>
</dbReference>
<evidence type="ECO:0000256" key="3">
    <source>
        <dbReference type="ARBA" id="ARBA00022448"/>
    </source>
</evidence>
<dbReference type="InterPro" id="IPR002523">
    <property type="entry name" value="MgTranspt_CorA/ZnTranspt_ZntB"/>
</dbReference>
<evidence type="ECO:0000256" key="8">
    <source>
        <dbReference type="ARBA" id="ARBA00022989"/>
    </source>
</evidence>
<sequence>MRKGFIYCLLLSGERAGSMLSFEELQAWTPEQGLLWVHLNYEETHAREWLYGQTLPRLEIDALLTRDTRPRAIVTEQGMLLALRGVNLNPDADPEDMVALRLLASETRIISTSRRSLHSVKELADKIMLRHGPKTTGEFILEICDRLTLRKTEFIAKLDDKMDELEELLVSGGKQDLRSDIAELRRQTVALRRYLAPQREAFAAMQTDEDTLLNHHEQMRLREIRDRLVRAIEDLEAIRDRANVTQEELLSRQSEELNQRLYFLSLVTAVFLPLGFLTGLLGVNIGGIPGANTDWAFAAFCGLLILLVAVQLLLFYRKRWL</sequence>
<feature type="coiled-coil region" evidence="11">
    <location>
        <begin position="221"/>
        <end position="252"/>
    </location>
</feature>
<feature type="transmembrane region" description="Helical" evidence="12">
    <location>
        <begin position="261"/>
        <end position="283"/>
    </location>
</feature>
<dbReference type="InterPro" id="IPR045863">
    <property type="entry name" value="CorA_TM1_TM2"/>
</dbReference>
<evidence type="ECO:0000256" key="12">
    <source>
        <dbReference type="SAM" id="Phobius"/>
    </source>
</evidence>
<protein>
    <submittedName>
        <fullName evidence="13">Zinc transporter ZntB</fullName>
    </submittedName>
</protein>
<dbReference type="GO" id="GO:0015087">
    <property type="term" value="F:cobalt ion transmembrane transporter activity"/>
    <property type="evidence" value="ECO:0007669"/>
    <property type="project" value="TreeGrafter"/>
</dbReference>
<evidence type="ECO:0000313" key="13">
    <source>
        <dbReference type="EMBL" id="QSX29442.1"/>
    </source>
</evidence>
<dbReference type="GO" id="GO:0005886">
    <property type="term" value="C:plasma membrane"/>
    <property type="evidence" value="ECO:0007669"/>
    <property type="project" value="UniProtKB-SubCell"/>
</dbReference>